<dbReference type="SMART" id="SM01117">
    <property type="entry name" value="Cyt-b5"/>
    <property type="match status" value="1"/>
</dbReference>
<accession>A0A0M3QZ74</accession>
<dbReference type="OrthoDB" id="10257697at2759"/>
<dbReference type="Proteomes" id="UP000494163">
    <property type="component" value="Chromosome X"/>
</dbReference>
<evidence type="ECO:0000259" key="2">
    <source>
        <dbReference type="SMART" id="SM01117"/>
    </source>
</evidence>
<dbReference type="Gene3D" id="3.10.120.10">
    <property type="entry name" value="Cytochrome b5-like heme/steroid binding domain"/>
    <property type="match status" value="1"/>
</dbReference>
<keyword evidence="4" id="KW-1185">Reference proteome</keyword>
<dbReference type="Pfam" id="PF00173">
    <property type="entry name" value="Cyt-b5"/>
    <property type="match status" value="1"/>
</dbReference>
<gene>
    <name evidence="3" type="ORF">Dbus_chrXg779</name>
</gene>
<dbReference type="InterPro" id="IPR050577">
    <property type="entry name" value="MAPR/NEUFC/NENF-like"/>
</dbReference>
<sequence>MDSVPESTETVITQQQLAMCNGEDGNPICLALLGVVFDVSKGIKHYGTGCSYNFFVGRDASASFVTGDFENYDPETSDDVLTLKPSDLLELAKWQQFYEKEYTYKGKLIGRFYDEQGKSTSYHKKFLALVDQAETVKAQKDELRKKYPGCNIKWSEETGTRVWCTPTSGDGIERSWIGYPRKLFSRDNKNFHCACVPEKDLDNAMFKAYDNCAPNAFECFYRV</sequence>
<dbReference type="SMR" id="A0A0M3QZ74"/>
<name>A0A0M3QZ74_DROBS</name>
<evidence type="ECO:0000313" key="4">
    <source>
        <dbReference type="Proteomes" id="UP000494163"/>
    </source>
</evidence>
<dbReference type="PANTHER" id="PTHR10281">
    <property type="entry name" value="MEMBRANE-ASSOCIATED PROGESTERONE RECEPTOR COMPONENT-RELATED"/>
    <property type="match status" value="1"/>
</dbReference>
<comment type="similarity">
    <text evidence="1">Belongs to the cytochrome b5 family. MAPR subfamily.</text>
</comment>
<evidence type="ECO:0000313" key="3">
    <source>
        <dbReference type="EMBL" id="ALC48923.1"/>
    </source>
</evidence>
<dbReference type="InterPro" id="IPR001199">
    <property type="entry name" value="Cyt_B5-like_heme/steroid-bd"/>
</dbReference>
<dbReference type="AlphaFoldDB" id="A0A0M3QZ74"/>
<dbReference type="SUPFAM" id="SSF55856">
    <property type="entry name" value="Cytochrome b5-like heme/steroid binding domain"/>
    <property type="match status" value="1"/>
</dbReference>
<reference evidence="3 4" key="1">
    <citation type="submission" date="2015-08" db="EMBL/GenBank/DDBJ databases">
        <title>Ancestral chromatin configuration constrains chromatin evolution on differentiating sex chromosomes in Drosophila.</title>
        <authorList>
            <person name="Zhou Q."/>
            <person name="Bachtrog D."/>
        </authorList>
    </citation>
    <scope>NUCLEOTIDE SEQUENCE [LARGE SCALE GENOMIC DNA]</scope>
    <source>
        <tissue evidence="3">Whole larvae</tissue>
    </source>
</reference>
<organism evidence="3 4">
    <name type="scientific">Drosophila busckii</name>
    <name type="common">Fruit fly</name>
    <dbReference type="NCBI Taxonomy" id="30019"/>
    <lineage>
        <taxon>Eukaryota</taxon>
        <taxon>Metazoa</taxon>
        <taxon>Ecdysozoa</taxon>
        <taxon>Arthropoda</taxon>
        <taxon>Hexapoda</taxon>
        <taxon>Insecta</taxon>
        <taxon>Pterygota</taxon>
        <taxon>Neoptera</taxon>
        <taxon>Endopterygota</taxon>
        <taxon>Diptera</taxon>
        <taxon>Brachycera</taxon>
        <taxon>Muscomorpha</taxon>
        <taxon>Ephydroidea</taxon>
        <taxon>Drosophilidae</taxon>
        <taxon>Drosophila</taxon>
    </lineage>
</organism>
<feature type="domain" description="Cytochrome b5 heme-binding" evidence="2">
    <location>
        <begin position="12"/>
        <end position="109"/>
    </location>
</feature>
<dbReference type="PANTHER" id="PTHR10281:SF4">
    <property type="entry name" value="NEUFERRICIN"/>
    <property type="match status" value="1"/>
</dbReference>
<dbReference type="GO" id="GO:0012505">
    <property type="term" value="C:endomembrane system"/>
    <property type="evidence" value="ECO:0007669"/>
    <property type="project" value="TreeGrafter"/>
</dbReference>
<dbReference type="OMA" id="GHKHYGP"/>
<proteinExistence type="inferred from homology"/>
<dbReference type="InterPro" id="IPR036400">
    <property type="entry name" value="Cyt_B5-like_heme/steroid_sf"/>
</dbReference>
<dbReference type="GO" id="GO:0016020">
    <property type="term" value="C:membrane"/>
    <property type="evidence" value="ECO:0007669"/>
    <property type="project" value="TreeGrafter"/>
</dbReference>
<protein>
    <submittedName>
        <fullName evidence="3">CG12056</fullName>
    </submittedName>
</protein>
<dbReference type="EMBL" id="CP012528">
    <property type="protein sequence ID" value="ALC48923.1"/>
    <property type="molecule type" value="Genomic_DNA"/>
</dbReference>
<evidence type="ECO:0000256" key="1">
    <source>
        <dbReference type="ARBA" id="ARBA00038357"/>
    </source>
</evidence>